<dbReference type="InterPro" id="IPR000192">
    <property type="entry name" value="Aminotrans_V_dom"/>
</dbReference>
<dbReference type="InterPro" id="IPR015422">
    <property type="entry name" value="PyrdxlP-dep_Trfase_small"/>
</dbReference>
<name>A0A8H5MMC5_9HYPO</name>
<dbReference type="Gene3D" id="3.90.1150.10">
    <property type="entry name" value="Aspartate Aminotransferase, domain 1"/>
    <property type="match status" value="1"/>
</dbReference>
<feature type="domain" description="Aminotransferase class V" evidence="1">
    <location>
        <begin position="18"/>
        <end position="389"/>
    </location>
</feature>
<dbReference type="PANTHER" id="PTHR43586">
    <property type="entry name" value="CYSTEINE DESULFURASE"/>
    <property type="match status" value="1"/>
</dbReference>
<gene>
    <name evidence="2" type="ORF">FMEXI_11545</name>
</gene>
<keyword evidence="3" id="KW-1185">Reference proteome</keyword>
<proteinExistence type="predicted"/>
<dbReference type="AlphaFoldDB" id="A0A8H5MMC5"/>
<accession>A0A8H5MMC5</accession>
<reference evidence="2 3" key="1">
    <citation type="submission" date="2020-05" db="EMBL/GenBank/DDBJ databases">
        <title>Identification and distribution of gene clusters putatively required for synthesis of sphingolipid metabolism inhibitors in phylogenetically diverse species of the filamentous fungus Fusarium.</title>
        <authorList>
            <person name="Kim H.-S."/>
            <person name="Busman M."/>
            <person name="Brown D.W."/>
            <person name="Divon H."/>
            <person name="Uhlig S."/>
            <person name="Proctor R.H."/>
        </authorList>
    </citation>
    <scope>NUCLEOTIDE SEQUENCE [LARGE SCALE GENOMIC DNA]</scope>
    <source>
        <strain evidence="2 3">NRRL 53147</strain>
    </source>
</reference>
<evidence type="ECO:0000313" key="3">
    <source>
        <dbReference type="Proteomes" id="UP000522262"/>
    </source>
</evidence>
<evidence type="ECO:0000259" key="1">
    <source>
        <dbReference type="Pfam" id="PF00266"/>
    </source>
</evidence>
<dbReference type="EMBL" id="JAAOAM010000317">
    <property type="protein sequence ID" value="KAF5533918.1"/>
    <property type="molecule type" value="Genomic_DNA"/>
</dbReference>
<comment type="caution">
    <text evidence="2">The sequence shown here is derived from an EMBL/GenBank/DDBJ whole genome shotgun (WGS) entry which is preliminary data.</text>
</comment>
<dbReference type="InterPro" id="IPR015421">
    <property type="entry name" value="PyrdxlP-dep_Trfase_major"/>
</dbReference>
<dbReference type="Pfam" id="PF00266">
    <property type="entry name" value="Aminotran_5"/>
    <property type="match status" value="1"/>
</dbReference>
<dbReference type="SUPFAM" id="SSF53383">
    <property type="entry name" value="PLP-dependent transferases"/>
    <property type="match status" value="1"/>
</dbReference>
<sequence length="401" mass="44951">MDIQYIRSWFPALARDQIFMDNVAGAQAVKTCSDAIYHYFNNANVQPVAAYPVSQEATSKVQRGYEALAKYVNASVDEVIFGTSTTHLARNVSTAFRFQPGDNIVLSKVDHEAHLAGWVQAAERKGIEVRWWVPSENTRSNPKLEADDLEAQGLIDNKTRVVCFTHTSNVLGSVTDVAAVSKTVKRINPTTLVSVDAVAYAPHAPIDVQAFGVDFYFFSWYKVYGPHIASAFISKASWDHIDRLGHFFLPPTSANNMLGLACGNFEFIQSIPAVCAYLSEVGWDFIKQQEETLQRILLSYIKTRPEIQLLGEPSYDRNLRVPVISFKVSGYYPQQKFVDLIYAKFKCTPTAGEFYAVRLFNDVLHLDSEDGVIRCSFLHYNTVAEVNALTRVMDEILSSKS</sequence>
<organism evidence="2 3">
    <name type="scientific">Fusarium mexicanum</name>
    <dbReference type="NCBI Taxonomy" id="751941"/>
    <lineage>
        <taxon>Eukaryota</taxon>
        <taxon>Fungi</taxon>
        <taxon>Dikarya</taxon>
        <taxon>Ascomycota</taxon>
        <taxon>Pezizomycotina</taxon>
        <taxon>Sordariomycetes</taxon>
        <taxon>Hypocreomycetidae</taxon>
        <taxon>Hypocreales</taxon>
        <taxon>Nectriaceae</taxon>
        <taxon>Fusarium</taxon>
        <taxon>Fusarium fujikuroi species complex</taxon>
    </lineage>
</organism>
<dbReference type="InterPro" id="IPR015424">
    <property type="entry name" value="PyrdxlP-dep_Trfase"/>
</dbReference>
<dbReference type="PANTHER" id="PTHR43586:SF21">
    <property type="entry name" value="PYRIDOXAL PHOSPHATE (PLP)-DEPENDENT ASPARTATE AMINOTRANSFERASE SUPERFAMILY"/>
    <property type="match status" value="1"/>
</dbReference>
<protein>
    <submittedName>
        <fullName evidence="2">Cysteine desulfurase</fullName>
    </submittedName>
</protein>
<evidence type="ECO:0000313" key="2">
    <source>
        <dbReference type="EMBL" id="KAF5533918.1"/>
    </source>
</evidence>
<dbReference type="Gene3D" id="3.40.640.10">
    <property type="entry name" value="Type I PLP-dependent aspartate aminotransferase-like (Major domain)"/>
    <property type="match status" value="1"/>
</dbReference>
<dbReference type="Proteomes" id="UP000522262">
    <property type="component" value="Unassembled WGS sequence"/>
</dbReference>